<accession>A0A518D4G1</accession>
<evidence type="ECO:0000259" key="1">
    <source>
        <dbReference type="Pfam" id="PF09413"/>
    </source>
</evidence>
<dbReference type="OrthoDB" id="9814654at2"/>
<reference evidence="2 3" key="1">
    <citation type="submission" date="2019-02" db="EMBL/GenBank/DDBJ databases">
        <title>Deep-cultivation of Planctomycetes and their phenomic and genomic characterization uncovers novel biology.</title>
        <authorList>
            <person name="Wiegand S."/>
            <person name="Jogler M."/>
            <person name="Boedeker C."/>
            <person name="Pinto D."/>
            <person name="Vollmers J."/>
            <person name="Rivas-Marin E."/>
            <person name="Kohn T."/>
            <person name="Peeters S.H."/>
            <person name="Heuer A."/>
            <person name="Rast P."/>
            <person name="Oberbeckmann S."/>
            <person name="Bunk B."/>
            <person name="Jeske O."/>
            <person name="Meyerdierks A."/>
            <person name="Storesund J.E."/>
            <person name="Kallscheuer N."/>
            <person name="Luecker S."/>
            <person name="Lage O.M."/>
            <person name="Pohl T."/>
            <person name="Merkel B.J."/>
            <person name="Hornburger P."/>
            <person name="Mueller R.-W."/>
            <person name="Bruemmer F."/>
            <person name="Labrenz M."/>
            <person name="Spormann A.M."/>
            <person name="Op den Camp H."/>
            <person name="Overmann J."/>
            <person name="Amann R."/>
            <person name="Jetten M.S.M."/>
            <person name="Mascher T."/>
            <person name="Medema M.H."/>
            <person name="Devos D.P."/>
            <person name="Kaster A.-K."/>
            <person name="Ovreas L."/>
            <person name="Rohde M."/>
            <person name="Galperin M.Y."/>
            <person name="Jogler C."/>
        </authorList>
    </citation>
    <scope>NUCLEOTIDE SEQUENCE [LARGE SCALE GENOMIC DNA]</scope>
    <source>
        <strain evidence="2 3">Pla163</strain>
    </source>
</reference>
<feature type="domain" description="DUF2007" evidence="1">
    <location>
        <begin position="7"/>
        <end position="73"/>
    </location>
</feature>
<gene>
    <name evidence="2" type="ORF">Pla163_35180</name>
</gene>
<organism evidence="2 3">
    <name type="scientific">Rohdeia mirabilis</name>
    <dbReference type="NCBI Taxonomy" id="2528008"/>
    <lineage>
        <taxon>Bacteria</taxon>
        <taxon>Pseudomonadati</taxon>
        <taxon>Planctomycetota</taxon>
        <taxon>Planctomycetia</taxon>
        <taxon>Planctomycetia incertae sedis</taxon>
        <taxon>Rohdeia</taxon>
    </lineage>
</organism>
<evidence type="ECO:0000313" key="2">
    <source>
        <dbReference type="EMBL" id="QDU86367.1"/>
    </source>
</evidence>
<sequence length="87" mass="9687">MGRIGDWVEVATARDLIHAYLLRSVLDNAGIEVRIGNEYLQGALGDLPLDFHTRPKILVHGRSLEYARSVLDERAEPGSDDEELDAD</sequence>
<dbReference type="InterPro" id="IPR018551">
    <property type="entry name" value="DUF2007"/>
</dbReference>
<proteinExistence type="predicted"/>
<name>A0A518D4G1_9BACT</name>
<evidence type="ECO:0000313" key="3">
    <source>
        <dbReference type="Proteomes" id="UP000319342"/>
    </source>
</evidence>
<keyword evidence="3" id="KW-1185">Reference proteome</keyword>
<dbReference type="EMBL" id="CP036290">
    <property type="protein sequence ID" value="QDU86367.1"/>
    <property type="molecule type" value="Genomic_DNA"/>
</dbReference>
<protein>
    <recommendedName>
        <fullName evidence="1">DUF2007 domain-containing protein</fullName>
    </recommendedName>
</protein>
<dbReference type="Proteomes" id="UP000319342">
    <property type="component" value="Chromosome"/>
</dbReference>
<dbReference type="RefSeq" id="WP_145191458.1">
    <property type="nucleotide sequence ID" value="NZ_CP036290.1"/>
</dbReference>
<dbReference type="Pfam" id="PF09413">
    <property type="entry name" value="DUF2007"/>
    <property type="match status" value="1"/>
</dbReference>
<dbReference type="AlphaFoldDB" id="A0A518D4G1"/>